<keyword evidence="3" id="KW-1185">Reference proteome</keyword>
<sequence length="304" mass="33699">MMTGGVVETLCVTGRTFSPQVAATLWTHGMARRHSSNVWVPAEIIDRLGLKLSGTNPPAPVGVDAANGRRFFYNASQLECSQEELVAMTKSLLEARRGIAEAINGDTHPLNTNGEPFPLEFAQQARLRTKTYETAVQSRFWATEYEAAYIFRSPFKPSFLTPENAVTVRGGAVYPRLCYYNVCGTRDPSIFSHETCRRYRPVNYYGQPYPAATSVQMKALSIQYGCMNDTLWVSTRRAERVGVKLRSGVKPLLFCVEDMTSLVNVAMTEDPDRLKRDILSFTQHGAVSGVASAFTPKSFSLLAS</sequence>
<evidence type="ECO:0000313" key="2">
    <source>
        <dbReference type="EMBL" id="SCU65471.1"/>
    </source>
</evidence>
<reference evidence="2" key="1">
    <citation type="submission" date="2016-09" db="EMBL/GenBank/DDBJ databases">
        <authorList>
            <person name="Hebert L."/>
            <person name="Moumen B."/>
        </authorList>
    </citation>
    <scope>NUCLEOTIDE SEQUENCE [LARGE SCALE GENOMIC DNA]</scope>
    <source>
        <strain evidence="2">OVI</strain>
    </source>
</reference>
<dbReference type="EMBL" id="CZPT02000299">
    <property type="protein sequence ID" value="SCU65471.1"/>
    <property type="molecule type" value="Genomic_DNA"/>
</dbReference>
<dbReference type="AlphaFoldDB" id="A0A1G4I186"/>
<dbReference type="RefSeq" id="XP_067077071.1">
    <property type="nucleotide sequence ID" value="XM_067220970.1"/>
</dbReference>
<accession>A0A1G4I186</accession>
<protein>
    <recommendedName>
        <fullName evidence="1">Trypanosoma Tc-38 (p38) protein domain-containing protein</fullName>
    </recommendedName>
</protein>
<evidence type="ECO:0000313" key="3">
    <source>
        <dbReference type="Proteomes" id="UP000195570"/>
    </source>
</evidence>
<name>A0A1G4I186_TRYEQ</name>
<proteinExistence type="predicted"/>
<dbReference type="InterPro" id="IPR045399">
    <property type="entry name" value="Tc-38"/>
</dbReference>
<comment type="caution">
    <text evidence="2">The sequence shown here is derived from an EMBL/GenBank/DDBJ whole genome shotgun (WGS) entry which is preliminary data.</text>
</comment>
<dbReference type="Pfam" id="PF20054">
    <property type="entry name" value="Tc-38"/>
    <property type="match status" value="1"/>
</dbReference>
<feature type="domain" description="Trypanosoma Tc-38 (p38) protein" evidence="1">
    <location>
        <begin position="112"/>
        <end position="188"/>
    </location>
</feature>
<organism evidence="2 3">
    <name type="scientific">Trypanosoma equiperdum</name>
    <dbReference type="NCBI Taxonomy" id="5694"/>
    <lineage>
        <taxon>Eukaryota</taxon>
        <taxon>Discoba</taxon>
        <taxon>Euglenozoa</taxon>
        <taxon>Kinetoplastea</taxon>
        <taxon>Metakinetoplastina</taxon>
        <taxon>Trypanosomatida</taxon>
        <taxon>Trypanosomatidae</taxon>
        <taxon>Trypanosoma</taxon>
    </lineage>
</organism>
<gene>
    <name evidence="2" type="ORF">TEOVI_000019600</name>
</gene>
<dbReference type="GeneID" id="92374136"/>
<dbReference type="VEuPathDB" id="TriTrypDB:TEOVI_000019600"/>
<dbReference type="Proteomes" id="UP000195570">
    <property type="component" value="Unassembled WGS sequence"/>
</dbReference>
<evidence type="ECO:0000259" key="1">
    <source>
        <dbReference type="Pfam" id="PF20054"/>
    </source>
</evidence>